<dbReference type="OrthoDB" id="5847979at2759"/>
<keyword evidence="2" id="KW-1185">Reference proteome</keyword>
<reference evidence="1 2" key="1">
    <citation type="submission" date="2018-08" db="EMBL/GenBank/DDBJ databases">
        <authorList>
            <person name="Laetsch R D."/>
            <person name="Stevens L."/>
            <person name="Kumar S."/>
            <person name="Blaxter L. M."/>
        </authorList>
    </citation>
    <scope>NUCLEOTIDE SEQUENCE [LARGE SCALE GENOMIC DNA]</scope>
</reference>
<dbReference type="EMBL" id="UYRW01014064">
    <property type="protein sequence ID" value="VDN00647.1"/>
    <property type="molecule type" value="Genomic_DNA"/>
</dbReference>
<accession>A0A3P7KNH3</accession>
<feature type="non-terminal residue" evidence="1">
    <location>
        <position position="83"/>
    </location>
</feature>
<name>A0A3P7KNH3_ONCOC</name>
<dbReference type="Proteomes" id="UP000271087">
    <property type="component" value="Unassembled WGS sequence"/>
</dbReference>
<dbReference type="AlphaFoldDB" id="A0A3P7KNH3"/>
<gene>
    <name evidence="1" type="ORF">NOO_LOCUS13214</name>
</gene>
<evidence type="ECO:0000313" key="2">
    <source>
        <dbReference type="Proteomes" id="UP000271087"/>
    </source>
</evidence>
<proteinExistence type="predicted"/>
<protein>
    <submittedName>
        <fullName evidence="1">Uncharacterized protein</fullName>
    </submittedName>
</protein>
<sequence>MLEFQQSLHFIVDCIHCLYFEVKELVRKSNDLKFERKFQQEGAESEIKGEKEPETKMVPKPYDDLFIEPAGDYDIVYADYNAT</sequence>
<evidence type="ECO:0000313" key="1">
    <source>
        <dbReference type="EMBL" id="VDN00647.1"/>
    </source>
</evidence>
<organism evidence="1 2">
    <name type="scientific">Onchocerca ochengi</name>
    <name type="common">Filarial nematode worm</name>
    <dbReference type="NCBI Taxonomy" id="42157"/>
    <lineage>
        <taxon>Eukaryota</taxon>
        <taxon>Metazoa</taxon>
        <taxon>Ecdysozoa</taxon>
        <taxon>Nematoda</taxon>
        <taxon>Chromadorea</taxon>
        <taxon>Rhabditida</taxon>
        <taxon>Spirurina</taxon>
        <taxon>Spiruromorpha</taxon>
        <taxon>Filarioidea</taxon>
        <taxon>Onchocercidae</taxon>
        <taxon>Onchocerca</taxon>
    </lineage>
</organism>